<evidence type="ECO:0008006" key="3">
    <source>
        <dbReference type="Google" id="ProtNLM"/>
    </source>
</evidence>
<accession>A0A1T5EAB4</accession>
<evidence type="ECO:0000313" key="1">
    <source>
        <dbReference type="EMBL" id="SKB80760.1"/>
    </source>
</evidence>
<sequence length="116" mass="13241">MTFDYPMTTLSELMTQLAQNGINKEVRMNDDKVFELQGAGKIYQKPDELLIIRAYRFEGESNPSDSAALYVMKDKDGEIAYLIEAYGAESNYDGPEFDDFLKAIPFDEDSQFKLSK</sequence>
<gene>
    <name evidence="1" type="ORF">SAMN05660477_01226</name>
</gene>
<organism evidence="1 2">
    <name type="scientific">Soonwooa buanensis</name>
    <dbReference type="NCBI Taxonomy" id="619805"/>
    <lineage>
        <taxon>Bacteria</taxon>
        <taxon>Pseudomonadati</taxon>
        <taxon>Bacteroidota</taxon>
        <taxon>Flavobacteriia</taxon>
        <taxon>Flavobacteriales</taxon>
        <taxon>Weeksellaceae</taxon>
        <taxon>Chryseobacterium group</taxon>
        <taxon>Soonwooa</taxon>
    </lineage>
</organism>
<evidence type="ECO:0000313" key="2">
    <source>
        <dbReference type="Proteomes" id="UP000191112"/>
    </source>
</evidence>
<name>A0A1T5EAB4_9FLAO</name>
<protein>
    <recommendedName>
        <fullName evidence="3">Phosphoribosylpyrophosphate synthetase</fullName>
    </recommendedName>
</protein>
<dbReference type="AlphaFoldDB" id="A0A1T5EAB4"/>
<dbReference type="OrthoDB" id="8418771at2"/>
<reference evidence="1 2" key="1">
    <citation type="submission" date="2017-02" db="EMBL/GenBank/DDBJ databases">
        <authorList>
            <person name="Peterson S.W."/>
        </authorList>
    </citation>
    <scope>NUCLEOTIDE SEQUENCE [LARGE SCALE GENOMIC DNA]</scope>
    <source>
        <strain evidence="1 2">DSM 22323</strain>
    </source>
</reference>
<dbReference type="EMBL" id="FUYZ01000003">
    <property type="protein sequence ID" value="SKB80760.1"/>
    <property type="molecule type" value="Genomic_DNA"/>
</dbReference>
<dbReference type="RefSeq" id="WP_079666491.1">
    <property type="nucleotide sequence ID" value="NZ_FUYZ01000003.1"/>
</dbReference>
<proteinExistence type="predicted"/>
<dbReference type="STRING" id="619805.SAMN05660477_01226"/>
<keyword evidence="2" id="KW-1185">Reference proteome</keyword>
<dbReference type="Proteomes" id="UP000191112">
    <property type="component" value="Unassembled WGS sequence"/>
</dbReference>